<organism evidence="9 10">
    <name type="scientific">Stackebrandtia endophytica</name>
    <dbReference type="NCBI Taxonomy" id="1496996"/>
    <lineage>
        <taxon>Bacteria</taxon>
        <taxon>Bacillati</taxon>
        <taxon>Actinomycetota</taxon>
        <taxon>Actinomycetes</taxon>
        <taxon>Glycomycetales</taxon>
        <taxon>Glycomycetaceae</taxon>
        <taxon>Stackebrandtia</taxon>
    </lineage>
</organism>
<evidence type="ECO:0000256" key="6">
    <source>
        <dbReference type="ARBA" id="ARBA00022989"/>
    </source>
</evidence>
<dbReference type="Pfam" id="PF01032">
    <property type="entry name" value="FecCD"/>
    <property type="match status" value="1"/>
</dbReference>
<evidence type="ECO:0000256" key="7">
    <source>
        <dbReference type="ARBA" id="ARBA00023136"/>
    </source>
</evidence>
<protein>
    <submittedName>
        <fullName evidence="9">Iron complex transport system permease protein</fullName>
    </submittedName>
</protein>
<evidence type="ECO:0000256" key="8">
    <source>
        <dbReference type="SAM" id="Phobius"/>
    </source>
</evidence>
<evidence type="ECO:0000313" key="10">
    <source>
        <dbReference type="Proteomes" id="UP000317043"/>
    </source>
</evidence>
<dbReference type="InterPro" id="IPR037294">
    <property type="entry name" value="ABC_BtuC-like"/>
</dbReference>
<dbReference type="Gene3D" id="1.10.3470.10">
    <property type="entry name" value="ABC transporter involved in vitamin B12 uptake, BtuC"/>
    <property type="match status" value="1"/>
</dbReference>
<dbReference type="FunFam" id="1.10.3470.10:FF:000001">
    <property type="entry name" value="Vitamin B12 ABC transporter permease BtuC"/>
    <property type="match status" value="1"/>
</dbReference>
<feature type="transmembrane region" description="Helical" evidence="8">
    <location>
        <begin position="93"/>
        <end position="110"/>
    </location>
</feature>
<dbReference type="InParanoid" id="A0A543AYT4"/>
<comment type="similarity">
    <text evidence="2">Belongs to the binding-protein-dependent transport system permease family. FecCD subfamily.</text>
</comment>
<proteinExistence type="inferred from homology"/>
<gene>
    <name evidence="9" type="ORF">FB566_3301</name>
</gene>
<reference evidence="9 10" key="1">
    <citation type="submission" date="2019-06" db="EMBL/GenBank/DDBJ databases">
        <title>Sequencing the genomes of 1000 actinobacteria strains.</title>
        <authorList>
            <person name="Klenk H.-P."/>
        </authorList>
    </citation>
    <scope>NUCLEOTIDE SEQUENCE [LARGE SCALE GENOMIC DNA]</scope>
    <source>
        <strain evidence="9 10">DSM 45928</strain>
    </source>
</reference>
<evidence type="ECO:0000256" key="3">
    <source>
        <dbReference type="ARBA" id="ARBA00022448"/>
    </source>
</evidence>
<feature type="transmembrane region" description="Helical" evidence="8">
    <location>
        <begin position="313"/>
        <end position="332"/>
    </location>
</feature>
<dbReference type="GO" id="GO:0005886">
    <property type="term" value="C:plasma membrane"/>
    <property type="evidence" value="ECO:0007669"/>
    <property type="project" value="UniProtKB-SubCell"/>
</dbReference>
<keyword evidence="5 8" id="KW-0812">Transmembrane</keyword>
<dbReference type="PANTHER" id="PTHR30472">
    <property type="entry name" value="FERRIC ENTEROBACTIN TRANSPORT SYSTEM PERMEASE PROTEIN"/>
    <property type="match status" value="1"/>
</dbReference>
<evidence type="ECO:0000256" key="5">
    <source>
        <dbReference type="ARBA" id="ARBA00022692"/>
    </source>
</evidence>
<dbReference type="SUPFAM" id="SSF81345">
    <property type="entry name" value="ABC transporter involved in vitamin B12 uptake, BtuC"/>
    <property type="match status" value="1"/>
</dbReference>
<dbReference type="CDD" id="cd06550">
    <property type="entry name" value="TM_ABC_iron-siderophores_like"/>
    <property type="match status" value="1"/>
</dbReference>
<keyword evidence="3" id="KW-0813">Transport</keyword>
<feature type="transmembrane region" description="Helical" evidence="8">
    <location>
        <begin position="222"/>
        <end position="244"/>
    </location>
</feature>
<dbReference type="Proteomes" id="UP000317043">
    <property type="component" value="Unassembled WGS sequence"/>
</dbReference>
<feature type="transmembrane region" description="Helical" evidence="8">
    <location>
        <begin position="30"/>
        <end position="50"/>
    </location>
</feature>
<feature type="transmembrane region" description="Helical" evidence="8">
    <location>
        <begin position="271"/>
        <end position="301"/>
    </location>
</feature>
<keyword evidence="4" id="KW-1003">Cell membrane</keyword>
<dbReference type="AlphaFoldDB" id="A0A543AYT4"/>
<evidence type="ECO:0000256" key="4">
    <source>
        <dbReference type="ARBA" id="ARBA00022475"/>
    </source>
</evidence>
<keyword evidence="7 8" id="KW-0472">Membrane</keyword>
<dbReference type="InterPro" id="IPR000522">
    <property type="entry name" value="ABC_transptr_permease_BtuC"/>
</dbReference>
<comment type="subcellular location">
    <subcellularLocation>
        <location evidence="1">Cell membrane</location>
        <topology evidence="1">Multi-pass membrane protein</topology>
    </subcellularLocation>
</comment>
<keyword evidence="6 8" id="KW-1133">Transmembrane helix</keyword>
<evidence type="ECO:0000256" key="2">
    <source>
        <dbReference type="ARBA" id="ARBA00007935"/>
    </source>
</evidence>
<comment type="caution">
    <text evidence="9">The sequence shown here is derived from an EMBL/GenBank/DDBJ whole genome shotgun (WGS) entry which is preliminary data.</text>
</comment>
<feature type="transmembrane region" description="Helical" evidence="8">
    <location>
        <begin position="339"/>
        <end position="359"/>
    </location>
</feature>
<feature type="transmembrane region" description="Helical" evidence="8">
    <location>
        <begin position="183"/>
        <end position="202"/>
    </location>
</feature>
<name>A0A543AYT4_9ACTN</name>
<dbReference type="PANTHER" id="PTHR30472:SF25">
    <property type="entry name" value="ABC TRANSPORTER PERMEASE PROTEIN MJ0876-RELATED"/>
    <property type="match status" value="1"/>
</dbReference>
<dbReference type="GO" id="GO:0022857">
    <property type="term" value="F:transmembrane transporter activity"/>
    <property type="evidence" value="ECO:0007669"/>
    <property type="project" value="InterPro"/>
</dbReference>
<keyword evidence="10" id="KW-1185">Reference proteome</keyword>
<dbReference type="EMBL" id="VFOW01000001">
    <property type="protein sequence ID" value="TQL77737.1"/>
    <property type="molecule type" value="Genomic_DNA"/>
</dbReference>
<evidence type="ECO:0000313" key="9">
    <source>
        <dbReference type="EMBL" id="TQL77737.1"/>
    </source>
</evidence>
<evidence type="ECO:0000256" key="1">
    <source>
        <dbReference type="ARBA" id="ARBA00004651"/>
    </source>
</evidence>
<sequence length="367" mass="38074">MSRSNVVDDSASLPGRLPDLPRFRPAGLRVTWFLGALVVLVLVVVAGVAFGPVSLPPGAVAAELVNRVFGTDLDTGLTSQQAAIVWKLRLPRVLLALLVGAMLALAGGCYQGVFRNPLADPMLLGVASGAGLGATAFIVARAHGLPLSTQLLPIAAFVGALAALGATYLLGAAGGRRQGTVTLILAGVAVSTFLTAVQTYVQQRNVDTIASVYSWLLGRLTVASWAEVRMLLPYVVFTAILVLLRRRELDVLSVGDTEASALGLHPKRSRLILLLAASLGTAAAVSVSGLIGFVGVVVPHIVRLLAGRSYRSILPLSLLAGASFLILADLIARTVSAPAELPIGVVTAFIGAPFFVLVMRTTKESAP</sequence>
<accession>A0A543AYT4</accession>
<feature type="transmembrane region" description="Helical" evidence="8">
    <location>
        <begin position="152"/>
        <end position="171"/>
    </location>
</feature>
<feature type="transmembrane region" description="Helical" evidence="8">
    <location>
        <begin position="122"/>
        <end position="140"/>
    </location>
</feature>